<evidence type="ECO:0000313" key="2">
    <source>
        <dbReference type="Proteomes" id="UP000032142"/>
    </source>
</evidence>
<protein>
    <submittedName>
        <fullName evidence="1">Uncharacterized protein</fullName>
    </submittedName>
</protein>
<evidence type="ECO:0000313" key="1">
    <source>
        <dbReference type="EMBL" id="KHF98676.1"/>
    </source>
</evidence>
<sequence>MKCPKQLIISQDYFAEPSNLIKDIQAPWLILLSAFQLPIIPFNFPAELRHLEVAHFLSLCTRTFKELSLKC</sequence>
<dbReference type="Proteomes" id="UP000032142">
    <property type="component" value="Unassembled WGS sequence"/>
</dbReference>
<organism evidence="1 2">
    <name type="scientific">Gossypium arboreum</name>
    <name type="common">Tree cotton</name>
    <name type="synonym">Gossypium nanking</name>
    <dbReference type="NCBI Taxonomy" id="29729"/>
    <lineage>
        <taxon>Eukaryota</taxon>
        <taxon>Viridiplantae</taxon>
        <taxon>Streptophyta</taxon>
        <taxon>Embryophyta</taxon>
        <taxon>Tracheophyta</taxon>
        <taxon>Spermatophyta</taxon>
        <taxon>Magnoliopsida</taxon>
        <taxon>eudicotyledons</taxon>
        <taxon>Gunneridae</taxon>
        <taxon>Pentapetalae</taxon>
        <taxon>rosids</taxon>
        <taxon>malvids</taxon>
        <taxon>Malvales</taxon>
        <taxon>Malvaceae</taxon>
        <taxon>Malvoideae</taxon>
        <taxon>Gossypium</taxon>
    </lineage>
</organism>
<proteinExistence type="predicted"/>
<reference evidence="2" key="1">
    <citation type="submission" date="2014-09" db="EMBL/GenBank/DDBJ databases">
        <authorList>
            <person name="Mudge J."/>
            <person name="Ramaraj T."/>
            <person name="Lindquist I.E."/>
            <person name="Bharti A.K."/>
            <person name="Sundararajan A."/>
            <person name="Cameron C.T."/>
            <person name="Woodward J.E."/>
            <person name="May G.D."/>
            <person name="Brubaker C."/>
            <person name="Broadhvest J."/>
            <person name="Wilkins T.A."/>
        </authorList>
    </citation>
    <scope>NUCLEOTIDE SEQUENCE</scope>
    <source>
        <strain evidence="2">cv. AKA8401</strain>
    </source>
</reference>
<gene>
    <name evidence="1" type="ORF">F383_15822</name>
</gene>
<name>A0A0B0ME60_GOSAR</name>
<comment type="caution">
    <text evidence="1">The sequence shown here is derived from an EMBL/GenBank/DDBJ whole genome shotgun (WGS) entry which is preliminary data.</text>
</comment>
<dbReference type="AlphaFoldDB" id="A0A0B0ME60"/>
<dbReference type="EMBL" id="JRRC01048280">
    <property type="protein sequence ID" value="KHF98676.1"/>
    <property type="molecule type" value="Genomic_DNA"/>
</dbReference>
<keyword evidence="2" id="KW-1185">Reference proteome</keyword>
<accession>A0A0B0ME60</accession>